<dbReference type="Proteomes" id="UP000838412">
    <property type="component" value="Chromosome 7"/>
</dbReference>
<reference evidence="2" key="1">
    <citation type="submission" date="2022-01" db="EMBL/GenBank/DDBJ databases">
        <authorList>
            <person name="Braso-Vives M."/>
        </authorList>
    </citation>
    <scope>NUCLEOTIDE SEQUENCE</scope>
</reference>
<feature type="region of interest" description="Disordered" evidence="1">
    <location>
        <begin position="207"/>
        <end position="227"/>
    </location>
</feature>
<evidence type="ECO:0000313" key="3">
    <source>
        <dbReference type="Proteomes" id="UP000838412"/>
    </source>
</evidence>
<gene>
    <name evidence="2" type="primary">POMGNT2</name>
    <name evidence="2" type="ORF">BLAG_LOCUS22532</name>
</gene>
<evidence type="ECO:0000313" key="2">
    <source>
        <dbReference type="EMBL" id="CAH1270123.1"/>
    </source>
</evidence>
<evidence type="ECO:0000256" key="1">
    <source>
        <dbReference type="SAM" id="MobiDB-lite"/>
    </source>
</evidence>
<organism evidence="2 3">
    <name type="scientific">Branchiostoma lanceolatum</name>
    <name type="common">Common lancelet</name>
    <name type="synonym">Amphioxus lanceolatum</name>
    <dbReference type="NCBI Taxonomy" id="7740"/>
    <lineage>
        <taxon>Eukaryota</taxon>
        <taxon>Metazoa</taxon>
        <taxon>Chordata</taxon>
        <taxon>Cephalochordata</taxon>
        <taxon>Leptocardii</taxon>
        <taxon>Amphioxiformes</taxon>
        <taxon>Branchiostomatidae</taxon>
        <taxon>Branchiostoma</taxon>
    </lineage>
</organism>
<name>A0A8K0A962_BRALA</name>
<dbReference type="OrthoDB" id="529273at2759"/>
<keyword evidence="3" id="KW-1185">Reference proteome</keyword>
<proteinExistence type="predicted"/>
<protein>
    <submittedName>
        <fullName evidence="2">POMGNT2 protein</fullName>
    </submittedName>
</protein>
<sequence length="243" mass="27853">MSPLSWQKDSKDAAPSKQAFFQTGRCSINTVMLNLDMILKVTWVMTTVGFAVLLSDYLRLRQQECRNTTDAEGPPKLPDRDYVQQGSSMWCWGDNNTNRMCKFSNLCFSPKHQHFVFFHGEQTVTHGIHNRFQPALVDLSSVPDHNTQYFQYVDLPVSALREFKKVKIYPRTSLIFNRTLRTIQNTGQPAGYEANIHCMEEHGTTKYNHTSRQSLGPGRNRALGSSRARRHFKKYGSAKTSLL</sequence>
<dbReference type="AlphaFoldDB" id="A0A8K0A962"/>
<accession>A0A8K0A962</accession>
<dbReference type="EMBL" id="OV696692">
    <property type="protein sequence ID" value="CAH1270123.1"/>
    <property type="molecule type" value="Genomic_DNA"/>
</dbReference>